<dbReference type="Proteomes" id="UP001139369">
    <property type="component" value="Unassembled WGS sequence"/>
</dbReference>
<keyword evidence="1" id="KW-1133">Transmembrane helix</keyword>
<protein>
    <submittedName>
        <fullName evidence="3">Peroxiredoxin family protein</fullName>
    </submittedName>
</protein>
<evidence type="ECO:0000313" key="4">
    <source>
        <dbReference type="Proteomes" id="UP001139369"/>
    </source>
</evidence>
<reference evidence="3" key="1">
    <citation type="submission" date="2022-02" db="EMBL/GenBank/DDBJ databases">
        <title>Polaribacter sp. MSW13, isolated from seawater.</title>
        <authorList>
            <person name="Kristyanto S."/>
            <person name="Jung J."/>
            <person name="Jeon C.O."/>
        </authorList>
    </citation>
    <scope>NUCLEOTIDE SEQUENCE</scope>
    <source>
        <strain evidence="3">MSW13</strain>
    </source>
</reference>
<dbReference type="InterPro" id="IPR050553">
    <property type="entry name" value="Thioredoxin_ResA/DsbE_sf"/>
</dbReference>
<dbReference type="PANTHER" id="PTHR42852">
    <property type="entry name" value="THIOL:DISULFIDE INTERCHANGE PROTEIN DSBE"/>
    <property type="match status" value="1"/>
</dbReference>
<keyword evidence="1" id="KW-0812">Transmembrane</keyword>
<dbReference type="AlphaFoldDB" id="A0A9X1VPM8"/>
<feature type="domain" description="Thioredoxin" evidence="2">
    <location>
        <begin position="36"/>
        <end position="175"/>
    </location>
</feature>
<dbReference type="SUPFAM" id="SSF52833">
    <property type="entry name" value="Thioredoxin-like"/>
    <property type="match status" value="1"/>
</dbReference>
<proteinExistence type="predicted"/>
<gene>
    <name evidence="3" type="ORF">MC378_12705</name>
</gene>
<dbReference type="Gene3D" id="3.40.30.10">
    <property type="entry name" value="Glutaredoxin"/>
    <property type="match status" value="1"/>
</dbReference>
<evidence type="ECO:0000313" key="3">
    <source>
        <dbReference type="EMBL" id="MCI2230031.1"/>
    </source>
</evidence>
<dbReference type="InterPro" id="IPR036249">
    <property type="entry name" value="Thioredoxin-like_sf"/>
</dbReference>
<comment type="caution">
    <text evidence="3">The sequence shown here is derived from an EMBL/GenBank/DDBJ whole genome shotgun (WGS) entry which is preliminary data.</text>
</comment>
<evidence type="ECO:0000256" key="1">
    <source>
        <dbReference type="SAM" id="Phobius"/>
    </source>
</evidence>
<organism evidence="3 4">
    <name type="scientific">Polaribacter marinus</name>
    <dbReference type="NCBI Taxonomy" id="2916838"/>
    <lineage>
        <taxon>Bacteria</taxon>
        <taxon>Pseudomonadati</taxon>
        <taxon>Bacteroidota</taxon>
        <taxon>Flavobacteriia</taxon>
        <taxon>Flavobacteriales</taxon>
        <taxon>Flavobacteriaceae</taxon>
    </lineage>
</organism>
<dbReference type="GO" id="GO:0016491">
    <property type="term" value="F:oxidoreductase activity"/>
    <property type="evidence" value="ECO:0007669"/>
    <property type="project" value="InterPro"/>
</dbReference>
<dbReference type="PROSITE" id="PS51352">
    <property type="entry name" value="THIOREDOXIN_2"/>
    <property type="match status" value="1"/>
</dbReference>
<keyword evidence="1" id="KW-0472">Membrane</keyword>
<dbReference type="InterPro" id="IPR013766">
    <property type="entry name" value="Thioredoxin_domain"/>
</dbReference>
<dbReference type="GO" id="GO:0016209">
    <property type="term" value="F:antioxidant activity"/>
    <property type="evidence" value="ECO:0007669"/>
    <property type="project" value="InterPro"/>
</dbReference>
<dbReference type="RefSeq" id="WP_242179141.1">
    <property type="nucleotide sequence ID" value="NZ_JAKQYM010000010.1"/>
</dbReference>
<evidence type="ECO:0000259" key="2">
    <source>
        <dbReference type="PROSITE" id="PS51352"/>
    </source>
</evidence>
<dbReference type="Pfam" id="PF00578">
    <property type="entry name" value="AhpC-TSA"/>
    <property type="match status" value="1"/>
</dbReference>
<keyword evidence="4" id="KW-1185">Reference proteome</keyword>
<name>A0A9X1VPM8_9FLAO</name>
<dbReference type="InterPro" id="IPR000866">
    <property type="entry name" value="AhpC/TSA"/>
</dbReference>
<dbReference type="EMBL" id="JAKQYM010000010">
    <property type="protein sequence ID" value="MCI2230031.1"/>
    <property type="molecule type" value="Genomic_DNA"/>
</dbReference>
<feature type="transmembrane region" description="Helical" evidence="1">
    <location>
        <begin position="6"/>
        <end position="27"/>
    </location>
</feature>
<dbReference type="PANTHER" id="PTHR42852:SF17">
    <property type="entry name" value="THIOREDOXIN-LIKE PROTEIN HI_1115"/>
    <property type="match status" value="1"/>
</dbReference>
<accession>A0A9X1VPM8</accession>
<sequence length="175" mass="20381">MNKKKILIIIIITIISLLSFLGYNITIKAKEKNQISKQLQTIPKFELKTLENISFSNADLKQNTSTIFIYFNSDCDFCHHEAESISQNLEKFKNVQFIFVSFEETEAIKKFAELYKLNNQENIVFLEDKKGDFSIQFNANSIPYILIYNQKNELVKKHKGQLNANGILRALYQND</sequence>